<comment type="caution">
    <text evidence="5">The sequence shown here is derived from an EMBL/GenBank/DDBJ whole genome shotgun (WGS) entry which is preliminary data.</text>
</comment>
<keyword evidence="6" id="KW-1185">Reference proteome</keyword>
<evidence type="ECO:0000256" key="2">
    <source>
        <dbReference type="ARBA" id="ARBA00023034"/>
    </source>
</evidence>
<evidence type="ECO:0000256" key="4">
    <source>
        <dbReference type="ARBA" id="ARBA00023136"/>
    </source>
</evidence>
<name>A0A7W5CDL7_9BACL</name>
<dbReference type="GO" id="GO:0012505">
    <property type="term" value="C:endomembrane system"/>
    <property type="evidence" value="ECO:0007669"/>
    <property type="project" value="UniProtKB-ARBA"/>
</dbReference>
<keyword evidence="2" id="KW-0333">Golgi apparatus</keyword>
<dbReference type="EMBL" id="JACHXW010000022">
    <property type="protein sequence ID" value="MBB3155234.1"/>
    <property type="molecule type" value="Genomic_DNA"/>
</dbReference>
<organism evidence="5 6">
    <name type="scientific">Paenibacillus endophyticus</name>
    <dbReference type="NCBI Taxonomy" id="1294268"/>
    <lineage>
        <taxon>Bacteria</taxon>
        <taxon>Bacillati</taxon>
        <taxon>Bacillota</taxon>
        <taxon>Bacilli</taxon>
        <taxon>Bacillales</taxon>
        <taxon>Paenibacillaceae</taxon>
        <taxon>Paenibacillus</taxon>
    </lineage>
</organism>
<evidence type="ECO:0008006" key="7">
    <source>
        <dbReference type="Google" id="ProtNLM"/>
    </source>
</evidence>
<gene>
    <name evidence="5" type="ORF">FHS16_005342</name>
</gene>
<evidence type="ECO:0000256" key="1">
    <source>
        <dbReference type="ARBA" id="ARBA00004255"/>
    </source>
</evidence>
<sequence length="212" mass="24722">MLKNLSIPQEFVLLALDRETNKLKSIFRMHVALYTVMACIVELSINGNVIFEDDDTVRISNLTSTGESYLDRTLEIITAEKPKKLEEWVSYFYYRQKELYKMVVESLVDKGVLEIENTEVLLVVPVKKYSDVANARNHIVEKIRAELLEHGNVEEDTLALVLFLNNKNMLNDYFSDYEQKTLRKKLDVLRKEDIYKKIITINRIIQNLDSGL</sequence>
<evidence type="ECO:0000313" key="6">
    <source>
        <dbReference type="Proteomes" id="UP000518605"/>
    </source>
</evidence>
<dbReference type="InterPro" id="IPR038261">
    <property type="entry name" value="GPP34-like_sf"/>
</dbReference>
<dbReference type="Pfam" id="PF05719">
    <property type="entry name" value="GPP34"/>
    <property type="match status" value="1"/>
</dbReference>
<keyword evidence="4" id="KW-0472">Membrane</keyword>
<proteinExistence type="predicted"/>
<dbReference type="GO" id="GO:0005737">
    <property type="term" value="C:cytoplasm"/>
    <property type="evidence" value="ECO:0007669"/>
    <property type="project" value="UniProtKB-ARBA"/>
</dbReference>
<dbReference type="InterPro" id="IPR008628">
    <property type="entry name" value="GPP34-like"/>
</dbReference>
<protein>
    <recommendedName>
        <fullName evidence="7">GPP34 family phosphoprotein</fullName>
    </recommendedName>
</protein>
<reference evidence="5 6" key="1">
    <citation type="submission" date="2020-08" db="EMBL/GenBank/DDBJ databases">
        <title>Genomic Encyclopedia of Type Strains, Phase III (KMG-III): the genomes of soil and plant-associated and newly described type strains.</title>
        <authorList>
            <person name="Whitman W."/>
        </authorList>
    </citation>
    <scope>NUCLEOTIDE SEQUENCE [LARGE SCALE GENOMIC DNA]</scope>
    <source>
        <strain evidence="5 6">CECT 8234</strain>
    </source>
</reference>
<dbReference type="RefSeq" id="WP_183569724.1">
    <property type="nucleotide sequence ID" value="NZ_CBCSLB010000046.1"/>
</dbReference>
<dbReference type="Proteomes" id="UP000518605">
    <property type="component" value="Unassembled WGS sequence"/>
</dbReference>
<evidence type="ECO:0000256" key="3">
    <source>
        <dbReference type="ARBA" id="ARBA00023121"/>
    </source>
</evidence>
<evidence type="ECO:0000313" key="5">
    <source>
        <dbReference type="EMBL" id="MBB3155234.1"/>
    </source>
</evidence>
<accession>A0A7W5CDL7</accession>
<dbReference type="AlphaFoldDB" id="A0A7W5CDL7"/>
<comment type="subcellular location">
    <subcellularLocation>
        <location evidence="1">Golgi apparatus membrane</location>
        <topology evidence="1">Peripheral membrane protein</topology>
        <orientation evidence="1">Cytoplasmic side</orientation>
    </subcellularLocation>
</comment>
<keyword evidence="3" id="KW-0446">Lipid-binding</keyword>
<dbReference type="Gene3D" id="1.10.3630.10">
    <property type="entry name" value="yeast vps74-n-term truncation variant domain like"/>
    <property type="match status" value="1"/>
</dbReference>
<dbReference type="GO" id="GO:0070273">
    <property type="term" value="F:phosphatidylinositol-4-phosphate binding"/>
    <property type="evidence" value="ECO:0007669"/>
    <property type="project" value="InterPro"/>
</dbReference>